<sequence>MYNYAFRSQLILTWITDHSQQMILYNAMIFLWKNHLSTDDRDPNNRSNKEIFK</sequence>
<evidence type="ECO:0000313" key="1">
    <source>
        <dbReference type="EMBL" id="CDH22708.1"/>
    </source>
</evidence>
<gene>
    <name evidence="1" type="ORF">XBKB1_1280013</name>
</gene>
<evidence type="ECO:0000313" key="2">
    <source>
        <dbReference type="Proteomes" id="UP000028493"/>
    </source>
</evidence>
<accession>A0A077PNV0</accession>
<organism evidence="1 2">
    <name type="scientific">Xenorhabdus bovienii str. kraussei Becker Underwood</name>
    <dbReference type="NCBI Taxonomy" id="1398204"/>
    <lineage>
        <taxon>Bacteria</taxon>
        <taxon>Pseudomonadati</taxon>
        <taxon>Pseudomonadota</taxon>
        <taxon>Gammaproteobacteria</taxon>
        <taxon>Enterobacterales</taxon>
        <taxon>Morganellaceae</taxon>
        <taxon>Xenorhabdus</taxon>
    </lineage>
</organism>
<comment type="caution">
    <text evidence="1">The sequence shown here is derived from an EMBL/GenBank/DDBJ whole genome shotgun (WGS) entry which is preliminary data.</text>
</comment>
<reference evidence="1" key="1">
    <citation type="submission" date="2013-07" db="EMBL/GenBank/DDBJ databases">
        <title>Sub-species coevolution in mutualistic symbiosis.</title>
        <authorList>
            <person name="Murfin K."/>
            <person name="Klassen J."/>
            <person name="Lee M."/>
            <person name="Forst S."/>
            <person name="Stock P."/>
            <person name="Goodrich-Blair H."/>
        </authorList>
    </citation>
    <scope>NUCLEOTIDE SEQUENCE [LARGE SCALE GENOMIC DNA]</scope>
    <source>
        <strain evidence="1">Kraussei Becker Underwood</strain>
    </source>
</reference>
<protein>
    <submittedName>
        <fullName evidence="1">Uncharacterized protein</fullName>
    </submittedName>
</protein>
<dbReference type="EMBL" id="CBSZ010000033">
    <property type="protein sequence ID" value="CDH22708.1"/>
    <property type="molecule type" value="Genomic_DNA"/>
</dbReference>
<name>A0A077PNV0_XENBV</name>
<dbReference type="AlphaFoldDB" id="A0A077PNV0"/>
<proteinExistence type="predicted"/>
<dbReference type="Proteomes" id="UP000028493">
    <property type="component" value="Unassembled WGS sequence"/>
</dbReference>
<dbReference type="HOGENOM" id="CLU_3067701_0_0_6"/>